<dbReference type="InterPro" id="IPR029052">
    <property type="entry name" value="Metallo-depent_PP-like"/>
</dbReference>
<keyword evidence="3" id="KW-0547">Nucleotide-binding</keyword>
<comment type="similarity">
    <text evidence="1 3">Belongs to the 5'-nucleotidase family.</text>
</comment>
<keyword evidence="2" id="KW-0732">Signal</keyword>
<organism evidence="5 6">
    <name type="scientific">Salinisphaera dokdonensis CL-ES53</name>
    <dbReference type="NCBI Taxonomy" id="1304272"/>
    <lineage>
        <taxon>Bacteria</taxon>
        <taxon>Pseudomonadati</taxon>
        <taxon>Pseudomonadota</taxon>
        <taxon>Gammaproteobacteria</taxon>
        <taxon>Salinisphaerales</taxon>
        <taxon>Salinisphaeraceae</taxon>
        <taxon>Salinisphaera</taxon>
    </lineage>
</organism>
<evidence type="ECO:0000259" key="4">
    <source>
        <dbReference type="SMART" id="SM00854"/>
    </source>
</evidence>
<dbReference type="InterPro" id="IPR036907">
    <property type="entry name" value="5'-Nucleotdase_C_sf"/>
</dbReference>
<dbReference type="InterPro" id="IPR008334">
    <property type="entry name" value="5'-Nucleotdase_C"/>
</dbReference>
<evidence type="ECO:0000256" key="2">
    <source>
        <dbReference type="ARBA" id="ARBA00022729"/>
    </source>
</evidence>
<dbReference type="Pfam" id="PF02872">
    <property type="entry name" value="5_nucleotid_C"/>
    <property type="match status" value="1"/>
</dbReference>
<dbReference type="SMART" id="SM00854">
    <property type="entry name" value="PGA_cap"/>
    <property type="match status" value="1"/>
</dbReference>
<feature type="domain" description="Capsule synthesis protein CapA" evidence="4">
    <location>
        <begin position="92"/>
        <end position="270"/>
    </location>
</feature>
<evidence type="ECO:0000313" key="5">
    <source>
        <dbReference type="EMBL" id="MES1930469.1"/>
    </source>
</evidence>
<sequence>MTYAIRFLTCLLSVWAISTVGLAAERVTLLHTNDLHGRLLPFDVAPGSATSQTGDPGREEAQFDGAGTIGGVAWLAQAIESERETRPDNTVVLLDAGDTFGDSYIGNATRGEAMIEAMNAIGYDMMALGNHDFDYGLERTQTLARTAEFPIRGANVREPDGTPVLGRPWQVFKRGGIRVAVLALGYQNTNETGNPDNFSTLKFGDGIAAAREYLPRMRAAADVVVVLSHQGTAVDRALARSVDGIDLIVGGHSHDRIAPPERIGDTFIVQAMADGAMLGVTELVFDEDGRLEGVESRAQPVWHADFEADPAVAELVAGYVEPHRGRMEAVLSLAVDRIDRQYKSPSAFDRIVGEAMRDQTGTDVALMPGVGYGVSISPGPVTRKKLYTLLPHPAKLVTLELTGAQVGSVLEQSATNLAPAEPLDEVGGLVQTAGIGYTIDFRKPIGERVHDIVIDGRSLQPNRSYTVATNTGMARGLHRYAAFTNAENMTIHDLTVTDVMAQALKTRNILTAPPMNEVRLIRAVAE</sequence>
<dbReference type="InterPro" id="IPR004843">
    <property type="entry name" value="Calcineurin-like_PHP"/>
</dbReference>
<comment type="caution">
    <text evidence="5">The sequence shown here is derived from an EMBL/GenBank/DDBJ whole genome shotgun (WGS) entry which is preliminary data.</text>
</comment>
<gene>
    <name evidence="5" type="ORF">SADO_14504</name>
</gene>
<dbReference type="Gene3D" id="3.90.780.10">
    <property type="entry name" value="5'-Nucleotidase, C-terminal domain"/>
    <property type="match status" value="1"/>
</dbReference>
<evidence type="ECO:0000256" key="3">
    <source>
        <dbReference type="RuleBase" id="RU362119"/>
    </source>
</evidence>
<dbReference type="InterPro" id="IPR006179">
    <property type="entry name" value="5_nucleotidase/apyrase"/>
</dbReference>
<dbReference type="Pfam" id="PF00149">
    <property type="entry name" value="Metallophos"/>
    <property type="match status" value="1"/>
</dbReference>
<dbReference type="InterPro" id="IPR006146">
    <property type="entry name" value="5'-Nucleotdase_CS"/>
</dbReference>
<dbReference type="EMBL" id="APND01000005">
    <property type="protein sequence ID" value="MES1930469.1"/>
    <property type="molecule type" value="Genomic_DNA"/>
</dbReference>
<evidence type="ECO:0000313" key="6">
    <source>
        <dbReference type="Proteomes" id="UP001460888"/>
    </source>
</evidence>
<dbReference type="PANTHER" id="PTHR11575:SF24">
    <property type="entry name" value="5'-NUCLEOTIDASE"/>
    <property type="match status" value="1"/>
</dbReference>
<evidence type="ECO:0000256" key="1">
    <source>
        <dbReference type="ARBA" id="ARBA00006654"/>
    </source>
</evidence>
<dbReference type="Gene3D" id="3.60.21.10">
    <property type="match status" value="1"/>
</dbReference>
<dbReference type="PANTHER" id="PTHR11575">
    <property type="entry name" value="5'-NUCLEOTIDASE-RELATED"/>
    <property type="match status" value="1"/>
</dbReference>
<protein>
    <submittedName>
        <fullName evidence="5">Metallophosphoesterase</fullName>
    </submittedName>
</protein>
<proteinExistence type="inferred from homology"/>
<name>A0ABV2B3J5_9GAMM</name>
<accession>A0ABV2B3J5</accession>
<dbReference type="Proteomes" id="UP001460888">
    <property type="component" value="Unassembled WGS sequence"/>
</dbReference>
<dbReference type="PRINTS" id="PR01607">
    <property type="entry name" value="APYRASEFAMLY"/>
</dbReference>
<dbReference type="PROSITE" id="PS00785">
    <property type="entry name" value="5_NUCLEOTIDASE_1"/>
    <property type="match status" value="1"/>
</dbReference>
<dbReference type="SUPFAM" id="SSF55816">
    <property type="entry name" value="5'-nucleotidase (syn. UDP-sugar hydrolase), C-terminal domain"/>
    <property type="match status" value="1"/>
</dbReference>
<dbReference type="InterPro" id="IPR019079">
    <property type="entry name" value="Capsule_synth_CapA"/>
</dbReference>
<reference evidence="5 6" key="1">
    <citation type="submission" date="2013-03" db="EMBL/GenBank/DDBJ databases">
        <title>Salinisphaera dokdonensis CL-ES53 Genome Sequencing.</title>
        <authorList>
            <person name="Li C."/>
            <person name="Lai Q."/>
            <person name="Shao Z."/>
        </authorList>
    </citation>
    <scope>NUCLEOTIDE SEQUENCE [LARGE SCALE GENOMIC DNA]</scope>
    <source>
        <strain evidence="5 6">CL-ES53</strain>
    </source>
</reference>
<dbReference type="RefSeq" id="WP_353112715.1">
    <property type="nucleotide sequence ID" value="NZ_APND01000005.1"/>
</dbReference>
<dbReference type="SUPFAM" id="SSF56300">
    <property type="entry name" value="Metallo-dependent phosphatases"/>
    <property type="match status" value="1"/>
</dbReference>
<keyword evidence="6" id="KW-1185">Reference proteome</keyword>
<keyword evidence="3" id="KW-0378">Hydrolase</keyword>
<dbReference type="CDD" id="cd00845">
    <property type="entry name" value="MPP_UshA_N_like"/>
    <property type="match status" value="1"/>
</dbReference>